<feature type="transmembrane region" description="Helical" evidence="7">
    <location>
        <begin position="7"/>
        <end position="23"/>
    </location>
</feature>
<dbReference type="InterPro" id="IPR019758">
    <property type="entry name" value="Pept_S26A_signal_pept_1_CS"/>
</dbReference>
<comment type="similarity">
    <text evidence="2 7">Belongs to the peptidase S26 family.</text>
</comment>
<feature type="domain" description="Peptidase S26" evidence="8">
    <location>
        <begin position="123"/>
        <end position="313"/>
    </location>
</feature>
<gene>
    <name evidence="9" type="primary">lepB</name>
    <name evidence="9" type="ORF">G3O08_18470</name>
</gene>
<keyword evidence="7" id="KW-0472">Membrane</keyword>
<keyword evidence="7" id="KW-0812">Transmembrane</keyword>
<feature type="active site" evidence="6">
    <location>
        <position position="153"/>
    </location>
</feature>
<dbReference type="GO" id="GO:0006465">
    <property type="term" value="P:signal peptide processing"/>
    <property type="evidence" value="ECO:0007669"/>
    <property type="project" value="InterPro"/>
</dbReference>
<reference evidence="9 10" key="1">
    <citation type="submission" date="2020-02" db="EMBL/GenBank/DDBJ databases">
        <title>Out from the shadows clarifying the taxonomy of the family Cryomorphaceae and related taxa by utilizing the GTDB taxonomic framework.</title>
        <authorList>
            <person name="Bowman J.P."/>
        </authorList>
    </citation>
    <scope>NUCLEOTIDE SEQUENCE [LARGE SCALE GENOMIC DNA]</scope>
    <source>
        <strain evidence="9 10">QSSC 1-22</strain>
    </source>
</reference>
<keyword evidence="5 7" id="KW-0378">Hydrolase</keyword>
<evidence type="ECO:0000256" key="4">
    <source>
        <dbReference type="ARBA" id="ARBA00019232"/>
    </source>
</evidence>
<dbReference type="RefSeq" id="WP_163286936.1">
    <property type="nucleotide sequence ID" value="NZ_JAAGVY010000056.1"/>
</dbReference>
<accession>A0A7K3WUZ9</accession>
<dbReference type="Proteomes" id="UP000486602">
    <property type="component" value="Unassembled WGS sequence"/>
</dbReference>
<dbReference type="Gene3D" id="2.10.109.10">
    <property type="entry name" value="Umud Fragment, subunit A"/>
    <property type="match status" value="2"/>
</dbReference>
<comment type="catalytic activity">
    <reaction evidence="1 7">
        <text>Cleavage of hydrophobic, N-terminal signal or leader sequences from secreted and periplasmic proteins.</text>
        <dbReference type="EC" id="3.4.21.89"/>
    </reaction>
</comment>
<dbReference type="AlphaFoldDB" id="A0A7K3WUZ9"/>
<keyword evidence="7" id="KW-0645">Protease</keyword>
<evidence type="ECO:0000313" key="10">
    <source>
        <dbReference type="Proteomes" id="UP000486602"/>
    </source>
</evidence>
<evidence type="ECO:0000259" key="8">
    <source>
        <dbReference type="Pfam" id="PF10502"/>
    </source>
</evidence>
<dbReference type="CDD" id="cd06530">
    <property type="entry name" value="S26_SPase_I"/>
    <property type="match status" value="1"/>
</dbReference>
<sequence>MIIATTIFYLTILSYFACFWKVFEKAGKPSWAGFIPIYNIWVWLKIMQKPWWWILLLIIPGINFLLLIVMHLELARSFGLRTLPQYLIAIFVPFVTIALIAFKPEIVFTGLPDYKNEKKSRAREWAEAIIFAIIAATIIRTFFVEAFTIPTPSMEESLLVGDYLFVSKASYGARLPMTPIAVPLTHHTVPIFNIKSYVEWQKLPYLRLPGWSEVERNDATVFNFPEGDTVVVNIPEQSYYQLKRQLGRENLLKERFILPDGRVANTGGITVRPIDKKENYIKRTIGLPGETIEVIDRQVSINGSPMENPEGMQFTYNVYTKSALSAEVLHEKYGILLTGDQKDYYRYKGFYALPLTINEKEIFDGMSSVDSVTIELKRPQPDLHIFPNDEKYSWTEDNFGPLWIPKEGETVDLTLENLPLYERAIRVYEYNTLEVKGGDIFINNEKATTYTFKQNYYFMMGDNRHNSADSRFWGFVPYDHIVGKAVFIWFSKE</sequence>
<name>A0A7K3WUZ9_9FLAO</name>
<evidence type="ECO:0000256" key="6">
    <source>
        <dbReference type="PIRSR" id="PIRSR600223-1"/>
    </source>
</evidence>
<keyword evidence="7" id="KW-1133">Transmembrane helix</keyword>
<feature type="transmembrane region" description="Helical" evidence="7">
    <location>
        <begin position="51"/>
        <end position="72"/>
    </location>
</feature>
<comment type="caution">
    <text evidence="9">The sequence shown here is derived from an EMBL/GenBank/DDBJ whole genome shotgun (WGS) entry which is preliminary data.</text>
</comment>
<evidence type="ECO:0000256" key="7">
    <source>
        <dbReference type="RuleBase" id="RU362042"/>
    </source>
</evidence>
<dbReference type="InterPro" id="IPR000223">
    <property type="entry name" value="Pept_S26A_signal_pept_1"/>
</dbReference>
<organism evidence="9 10">
    <name type="scientific">Cryomorpha ignava</name>
    <dbReference type="NCBI Taxonomy" id="101383"/>
    <lineage>
        <taxon>Bacteria</taxon>
        <taxon>Pseudomonadati</taxon>
        <taxon>Bacteroidota</taxon>
        <taxon>Flavobacteriia</taxon>
        <taxon>Flavobacteriales</taxon>
        <taxon>Cryomorphaceae</taxon>
        <taxon>Cryomorpha</taxon>
    </lineage>
</organism>
<keyword evidence="10" id="KW-1185">Reference proteome</keyword>
<dbReference type="SUPFAM" id="SSF51306">
    <property type="entry name" value="LexA/Signal peptidase"/>
    <property type="match status" value="1"/>
</dbReference>
<proteinExistence type="inferred from homology"/>
<feature type="active site" evidence="6">
    <location>
        <position position="282"/>
    </location>
</feature>
<evidence type="ECO:0000256" key="5">
    <source>
        <dbReference type="ARBA" id="ARBA00022801"/>
    </source>
</evidence>
<comment type="caution">
    <text evidence="7">Lacks conserved residue(s) required for the propagation of feature annotation.</text>
</comment>
<evidence type="ECO:0000313" key="9">
    <source>
        <dbReference type="EMBL" id="NEN25480.1"/>
    </source>
</evidence>
<evidence type="ECO:0000256" key="3">
    <source>
        <dbReference type="ARBA" id="ARBA00013208"/>
    </source>
</evidence>
<evidence type="ECO:0000256" key="1">
    <source>
        <dbReference type="ARBA" id="ARBA00000677"/>
    </source>
</evidence>
<feature type="transmembrane region" description="Helical" evidence="7">
    <location>
        <begin position="125"/>
        <end position="143"/>
    </location>
</feature>
<dbReference type="NCBIfam" id="TIGR02227">
    <property type="entry name" value="sigpep_I_bact"/>
    <property type="match status" value="2"/>
</dbReference>
<dbReference type="InterPro" id="IPR036286">
    <property type="entry name" value="LexA/Signal_pep-like_sf"/>
</dbReference>
<dbReference type="InterPro" id="IPR019533">
    <property type="entry name" value="Peptidase_S26"/>
</dbReference>
<dbReference type="PANTHER" id="PTHR43390">
    <property type="entry name" value="SIGNAL PEPTIDASE I"/>
    <property type="match status" value="1"/>
</dbReference>
<evidence type="ECO:0000256" key="2">
    <source>
        <dbReference type="ARBA" id="ARBA00009370"/>
    </source>
</evidence>
<dbReference type="GO" id="GO:0016020">
    <property type="term" value="C:membrane"/>
    <property type="evidence" value="ECO:0007669"/>
    <property type="project" value="UniProtKB-SubCell"/>
</dbReference>
<protein>
    <recommendedName>
        <fullName evidence="4 7">Signal peptidase I</fullName>
        <ecNumber evidence="3 7">3.4.21.89</ecNumber>
    </recommendedName>
</protein>
<dbReference type="PRINTS" id="PR00727">
    <property type="entry name" value="LEADERPTASE"/>
</dbReference>
<dbReference type="Pfam" id="PF10502">
    <property type="entry name" value="Peptidase_S26"/>
    <property type="match status" value="2"/>
</dbReference>
<dbReference type="EC" id="3.4.21.89" evidence="3 7"/>
<feature type="transmembrane region" description="Helical" evidence="7">
    <location>
        <begin position="84"/>
        <end position="104"/>
    </location>
</feature>
<dbReference type="InterPro" id="IPR043739">
    <property type="entry name" value="DUF5684"/>
</dbReference>
<feature type="non-terminal residue" evidence="9">
    <location>
        <position position="493"/>
    </location>
</feature>
<dbReference type="PROSITE" id="PS00760">
    <property type="entry name" value="SPASE_I_2"/>
    <property type="match status" value="1"/>
</dbReference>
<dbReference type="GO" id="GO:0009003">
    <property type="term" value="F:signal peptidase activity"/>
    <property type="evidence" value="ECO:0007669"/>
    <property type="project" value="UniProtKB-EC"/>
</dbReference>
<dbReference type="InterPro" id="IPR019757">
    <property type="entry name" value="Pept_S26A_signal_pept_1_Lys-AS"/>
</dbReference>
<dbReference type="PANTHER" id="PTHR43390:SF1">
    <property type="entry name" value="CHLOROPLAST PROCESSING PEPTIDASE"/>
    <property type="match status" value="1"/>
</dbReference>
<comment type="subcellular location">
    <subcellularLocation>
        <location evidence="7">Membrane</location>
        <topology evidence="7">Single-pass type II membrane protein</topology>
    </subcellularLocation>
</comment>
<dbReference type="EMBL" id="JAAGVY010000056">
    <property type="protein sequence ID" value="NEN25480.1"/>
    <property type="molecule type" value="Genomic_DNA"/>
</dbReference>
<dbReference type="PROSITE" id="PS00761">
    <property type="entry name" value="SPASE_I_3"/>
    <property type="match status" value="1"/>
</dbReference>
<feature type="domain" description="Peptidase S26" evidence="8">
    <location>
        <begin position="451"/>
        <end position="490"/>
    </location>
</feature>
<dbReference type="GO" id="GO:0004252">
    <property type="term" value="F:serine-type endopeptidase activity"/>
    <property type="evidence" value="ECO:0007669"/>
    <property type="project" value="InterPro"/>
</dbReference>
<dbReference type="Pfam" id="PF18936">
    <property type="entry name" value="DUF5684"/>
    <property type="match status" value="1"/>
</dbReference>